<evidence type="ECO:0000313" key="1">
    <source>
        <dbReference type="EMBL" id="EET60770.1"/>
    </source>
</evidence>
<keyword evidence="2" id="KW-1185">Reference proteome</keyword>
<dbReference type="InterPro" id="IPR007460">
    <property type="entry name" value="BrnT_toxin"/>
</dbReference>
<dbReference type="RefSeq" id="WP_006862024.1">
    <property type="nucleotide sequence ID" value="NZ_ACCL02000009.1"/>
</dbReference>
<evidence type="ECO:0008006" key="3">
    <source>
        <dbReference type="Google" id="ProtNLM"/>
    </source>
</evidence>
<reference evidence="1" key="1">
    <citation type="submission" date="2009-07" db="EMBL/GenBank/DDBJ databases">
        <authorList>
            <person name="Weinstock G."/>
            <person name="Sodergren E."/>
            <person name="Clifton S."/>
            <person name="Fulton L."/>
            <person name="Fulton B."/>
            <person name="Courtney L."/>
            <person name="Fronick C."/>
            <person name="Harrison M."/>
            <person name="Strong C."/>
            <person name="Farmer C."/>
            <person name="Delahaunty K."/>
            <person name="Markovic C."/>
            <person name="Hall O."/>
            <person name="Minx P."/>
            <person name="Tomlinson C."/>
            <person name="Mitreva M."/>
            <person name="Nelson J."/>
            <person name="Hou S."/>
            <person name="Wollam A."/>
            <person name="Pepin K.H."/>
            <person name="Johnson M."/>
            <person name="Bhonagiri V."/>
            <person name="Nash W.E."/>
            <person name="Warren W."/>
            <person name="Chinwalla A."/>
            <person name="Mardis E.R."/>
            <person name="Wilson R.K."/>
        </authorList>
    </citation>
    <scope>NUCLEOTIDE SEQUENCE [LARGE SCALE GENOMIC DNA]</scope>
    <source>
        <strain evidence="1">DSM 14469</strain>
    </source>
</reference>
<dbReference type="AlphaFoldDB" id="C6LF31"/>
<dbReference type="Proteomes" id="UP000005561">
    <property type="component" value="Unassembled WGS sequence"/>
</dbReference>
<accession>C6LF31</accession>
<gene>
    <name evidence="1" type="ORF">BRYFOR_07232</name>
</gene>
<proteinExistence type="predicted"/>
<sequence length="154" mass="18131">MLIYKYKKKYVENERQWLLKMNKTISFALGDMLFEYDEEKNEKNIKKHGISFKQAARVFFDYDRIEFYDEDNSMEEERYNTIGDISAGHISSGCGNMTIGNVNQFIGAVNDILFVVYTERIRMEKDGSKRDVTRLISARFATSFERGLYYGKCE</sequence>
<dbReference type="Pfam" id="PF04365">
    <property type="entry name" value="BrnT_toxin"/>
    <property type="match status" value="1"/>
</dbReference>
<name>C6LF31_9FIRM</name>
<organism evidence="1 2">
    <name type="scientific">Marvinbryantia formatexigens DSM 14469</name>
    <dbReference type="NCBI Taxonomy" id="478749"/>
    <lineage>
        <taxon>Bacteria</taxon>
        <taxon>Bacillati</taxon>
        <taxon>Bacillota</taxon>
        <taxon>Clostridia</taxon>
        <taxon>Lachnospirales</taxon>
        <taxon>Lachnospiraceae</taxon>
        <taxon>Marvinbryantia</taxon>
    </lineage>
</organism>
<protein>
    <recommendedName>
        <fullName evidence="3">Toxin-antitoxin system, toxin component</fullName>
    </recommendedName>
</protein>
<dbReference type="STRING" id="168384.SAMN05660368_02347"/>
<dbReference type="EMBL" id="ACCL02000009">
    <property type="protein sequence ID" value="EET60770.1"/>
    <property type="molecule type" value="Genomic_DNA"/>
</dbReference>
<dbReference type="Gene3D" id="3.10.450.530">
    <property type="entry name" value="Ribonuclease toxin, BrnT, of type II toxin-antitoxin system"/>
    <property type="match status" value="1"/>
</dbReference>
<evidence type="ECO:0000313" key="2">
    <source>
        <dbReference type="Proteomes" id="UP000005561"/>
    </source>
</evidence>
<comment type="caution">
    <text evidence="1">The sequence shown here is derived from an EMBL/GenBank/DDBJ whole genome shotgun (WGS) entry which is preliminary data.</text>
</comment>
<dbReference type="InterPro" id="IPR038573">
    <property type="entry name" value="BrnT_sf"/>
</dbReference>
<dbReference type="eggNOG" id="COG2929">
    <property type="taxonomic scope" value="Bacteria"/>
</dbReference>